<gene>
    <name evidence="2" type="ORF">VFH_III124480</name>
</gene>
<protein>
    <submittedName>
        <fullName evidence="2">Uncharacterized protein</fullName>
    </submittedName>
</protein>
<sequence length="241" mass="26849">MRGYLCWIVEGILAFKLCSSSYRVKEQDFPHFSFWNLPFWVKLLLDGEEIGGRVAKLEIRSNKRDLIRGEMIQLKIPLLDQVTIGMAIRVLPVPAEPVMNTDLPRGRQNMLLLVSPFYWSEGKVSDPFNQAIEAEALLLQPTLGRSCCRVTIGRGEFNHEAGERKAPAGANPVCLLGAHASCRGGGPGKADTRAPGPHPRSGRTKEDSHPRARISAYQGGLHHPQETWGKLLRSPLFLLFF</sequence>
<organism evidence="2 3">
    <name type="scientific">Vicia faba</name>
    <name type="common">Broad bean</name>
    <name type="synonym">Faba vulgaris</name>
    <dbReference type="NCBI Taxonomy" id="3906"/>
    <lineage>
        <taxon>Eukaryota</taxon>
        <taxon>Viridiplantae</taxon>
        <taxon>Streptophyta</taxon>
        <taxon>Embryophyta</taxon>
        <taxon>Tracheophyta</taxon>
        <taxon>Spermatophyta</taxon>
        <taxon>Magnoliopsida</taxon>
        <taxon>eudicotyledons</taxon>
        <taxon>Gunneridae</taxon>
        <taxon>Pentapetalae</taxon>
        <taxon>rosids</taxon>
        <taxon>fabids</taxon>
        <taxon>Fabales</taxon>
        <taxon>Fabaceae</taxon>
        <taxon>Papilionoideae</taxon>
        <taxon>50 kb inversion clade</taxon>
        <taxon>NPAAA clade</taxon>
        <taxon>Hologalegina</taxon>
        <taxon>IRL clade</taxon>
        <taxon>Fabeae</taxon>
        <taxon>Vicia</taxon>
    </lineage>
</organism>
<proteinExistence type="predicted"/>
<dbReference type="EMBL" id="OX451738">
    <property type="protein sequence ID" value="CAI8604264.1"/>
    <property type="molecule type" value="Genomic_DNA"/>
</dbReference>
<reference evidence="2 3" key="1">
    <citation type="submission" date="2023-01" db="EMBL/GenBank/DDBJ databases">
        <authorList>
            <person name="Kreplak J."/>
        </authorList>
    </citation>
    <scope>NUCLEOTIDE SEQUENCE [LARGE SCALE GENOMIC DNA]</scope>
</reference>
<evidence type="ECO:0000313" key="3">
    <source>
        <dbReference type="Proteomes" id="UP001157006"/>
    </source>
</evidence>
<dbReference type="AlphaFoldDB" id="A0AAV1A2L9"/>
<keyword evidence="3" id="KW-1185">Reference proteome</keyword>
<accession>A0AAV1A2L9</accession>
<evidence type="ECO:0000313" key="2">
    <source>
        <dbReference type="EMBL" id="CAI8604264.1"/>
    </source>
</evidence>
<dbReference type="Proteomes" id="UP001157006">
    <property type="component" value="Chromosome 3"/>
</dbReference>
<evidence type="ECO:0000256" key="1">
    <source>
        <dbReference type="SAM" id="MobiDB-lite"/>
    </source>
</evidence>
<name>A0AAV1A2L9_VICFA</name>
<feature type="region of interest" description="Disordered" evidence="1">
    <location>
        <begin position="185"/>
        <end position="211"/>
    </location>
</feature>